<accession>A0A550C8D7</accession>
<proteinExistence type="predicted"/>
<evidence type="ECO:0000313" key="2">
    <source>
        <dbReference type="Proteomes" id="UP000320762"/>
    </source>
</evidence>
<dbReference type="Proteomes" id="UP000320762">
    <property type="component" value="Unassembled WGS sequence"/>
</dbReference>
<organism evidence="1 2">
    <name type="scientific">Schizophyllum amplum</name>
    <dbReference type="NCBI Taxonomy" id="97359"/>
    <lineage>
        <taxon>Eukaryota</taxon>
        <taxon>Fungi</taxon>
        <taxon>Dikarya</taxon>
        <taxon>Basidiomycota</taxon>
        <taxon>Agaricomycotina</taxon>
        <taxon>Agaricomycetes</taxon>
        <taxon>Agaricomycetidae</taxon>
        <taxon>Agaricales</taxon>
        <taxon>Schizophyllaceae</taxon>
        <taxon>Schizophyllum</taxon>
    </lineage>
</organism>
<dbReference type="EMBL" id="VDMD01000018">
    <property type="protein sequence ID" value="TRM61070.1"/>
    <property type="molecule type" value="Genomic_DNA"/>
</dbReference>
<name>A0A550C8D7_9AGAR</name>
<evidence type="ECO:0000313" key="1">
    <source>
        <dbReference type="EMBL" id="TRM61070.1"/>
    </source>
</evidence>
<sequence length="402" mass="42741">MFLFEDDRDEDDILQDIDMDVPLGACNPSLDAGASRSRARAFSPDIHFPPQALDGRVSPRERRASSLEHSAALEHCASPLGPCSPLLPAHSTSLAPGLSDTFPAMWHGCPTQSNMYFAESDACPTEMDACTLLSDARDVLDLDDDFDCSADSGLGGLGARPLGGLGSSRLGGLHGGADNELQDAGKLNRFALYLPETAAVCNLGETIAALESGSQVAIYSDDVPALGLTQCHSGSDVEGTLGVAPKGVEPTQDLVEAASLLVAGVVSPQGSTADQTLGFGAAALVPPEGSLRIKKVSRTTGAQCATDSLRVNGAVHTSNTLRMDDDGLRFEIAALQPPCVQTRHPSYRRRTIFGAMMLTTTICGEWRTMHFSLTKTTPEWTGTWVYDRYLLNDCLTTRRTPQ</sequence>
<reference evidence="1 2" key="1">
    <citation type="journal article" date="2019" name="New Phytol.">
        <title>Comparative genomics reveals unique wood-decay strategies and fruiting body development in the Schizophyllaceae.</title>
        <authorList>
            <person name="Almasi E."/>
            <person name="Sahu N."/>
            <person name="Krizsan K."/>
            <person name="Balint B."/>
            <person name="Kovacs G.M."/>
            <person name="Kiss B."/>
            <person name="Cseklye J."/>
            <person name="Drula E."/>
            <person name="Henrissat B."/>
            <person name="Nagy I."/>
            <person name="Chovatia M."/>
            <person name="Adam C."/>
            <person name="LaButti K."/>
            <person name="Lipzen A."/>
            <person name="Riley R."/>
            <person name="Grigoriev I.V."/>
            <person name="Nagy L.G."/>
        </authorList>
    </citation>
    <scope>NUCLEOTIDE SEQUENCE [LARGE SCALE GENOMIC DNA]</scope>
    <source>
        <strain evidence="1 2">NL-1724</strain>
    </source>
</reference>
<keyword evidence="2" id="KW-1185">Reference proteome</keyword>
<dbReference type="AlphaFoldDB" id="A0A550C8D7"/>
<comment type="caution">
    <text evidence="1">The sequence shown here is derived from an EMBL/GenBank/DDBJ whole genome shotgun (WGS) entry which is preliminary data.</text>
</comment>
<gene>
    <name evidence="1" type="ORF">BD626DRAFT_502591</name>
</gene>
<protein>
    <submittedName>
        <fullName evidence="1">Uncharacterized protein</fullName>
    </submittedName>
</protein>